<evidence type="ECO:0000313" key="10">
    <source>
        <dbReference type="EMBL" id="SFD12662.1"/>
    </source>
</evidence>
<dbReference type="SMART" id="SM00091">
    <property type="entry name" value="PAS"/>
    <property type="match status" value="1"/>
</dbReference>
<evidence type="ECO:0000256" key="4">
    <source>
        <dbReference type="ARBA" id="ARBA00022679"/>
    </source>
</evidence>
<dbReference type="PROSITE" id="PS50110">
    <property type="entry name" value="RESPONSE_REGULATORY"/>
    <property type="match status" value="1"/>
</dbReference>
<accession>A0A1I1PSK9</accession>
<dbReference type="GO" id="GO:0005886">
    <property type="term" value="C:plasma membrane"/>
    <property type="evidence" value="ECO:0007669"/>
    <property type="project" value="TreeGrafter"/>
</dbReference>
<dbReference type="SUPFAM" id="SSF55874">
    <property type="entry name" value="ATPase domain of HSP90 chaperone/DNA topoisomerase II/histidine kinase"/>
    <property type="match status" value="1"/>
</dbReference>
<evidence type="ECO:0000256" key="3">
    <source>
        <dbReference type="ARBA" id="ARBA00022553"/>
    </source>
</evidence>
<dbReference type="GO" id="GO:0009927">
    <property type="term" value="F:histidine phosphotransfer kinase activity"/>
    <property type="evidence" value="ECO:0007669"/>
    <property type="project" value="TreeGrafter"/>
</dbReference>
<dbReference type="SMART" id="SM00387">
    <property type="entry name" value="HATPase_c"/>
    <property type="match status" value="1"/>
</dbReference>
<dbReference type="Pfam" id="PF00512">
    <property type="entry name" value="HisKA"/>
    <property type="match status" value="1"/>
</dbReference>
<dbReference type="PRINTS" id="PR00344">
    <property type="entry name" value="BCTRLSENSOR"/>
</dbReference>
<dbReference type="InterPro" id="IPR036890">
    <property type="entry name" value="HATPase_C_sf"/>
</dbReference>
<dbReference type="Gene3D" id="3.30.565.10">
    <property type="entry name" value="Histidine kinase-like ATPase, C-terminal domain"/>
    <property type="match status" value="1"/>
</dbReference>
<dbReference type="InterPro" id="IPR036097">
    <property type="entry name" value="HisK_dim/P_sf"/>
</dbReference>
<evidence type="ECO:0000256" key="6">
    <source>
        <dbReference type="PROSITE-ProRule" id="PRU00169"/>
    </source>
</evidence>
<dbReference type="Gene3D" id="1.10.287.130">
    <property type="match status" value="1"/>
</dbReference>
<dbReference type="Proteomes" id="UP000198862">
    <property type="component" value="Unassembled WGS sequence"/>
</dbReference>
<feature type="domain" description="Response regulatory" evidence="9">
    <location>
        <begin position="13"/>
        <end position="127"/>
    </location>
</feature>
<reference evidence="10 11" key="1">
    <citation type="submission" date="2016-10" db="EMBL/GenBank/DDBJ databases">
        <authorList>
            <person name="de Groot N.N."/>
        </authorList>
    </citation>
    <scope>NUCLEOTIDE SEQUENCE [LARGE SCALE GENOMIC DNA]</scope>
    <source>
        <strain evidence="10 11">DSM 6059</strain>
    </source>
</reference>
<evidence type="ECO:0000313" key="11">
    <source>
        <dbReference type="Proteomes" id="UP000198862"/>
    </source>
</evidence>
<evidence type="ECO:0000256" key="5">
    <source>
        <dbReference type="ARBA" id="ARBA00022777"/>
    </source>
</evidence>
<dbReference type="InterPro" id="IPR005467">
    <property type="entry name" value="His_kinase_dom"/>
</dbReference>
<dbReference type="EC" id="2.7.13.3" evidence="2"/>
<evidence type="ECO:0000256" key="7">
    <source>
        <dbReference type="SAM" id="Coils"/>
    </source>
</evidence>
<dbReference type="InterPro" id="IPR003661">
    <property type="entry name" value="HisK_dim/P_dom"/>
</dbReference>
<evidence type="ECO:0000256" key="1">
    <source>
        <dbReference type="ARBA" id="ARBA00000085"/>
    </source>
</evidence>
<dbReference type="InterPro" id="IPR011006">
    <property type="entry name" value="CheY-like_superfamily"/>
</dbReference>
<organism evidence="10 11">
    <name type="scientific">Pseudoalteromonas denitrificans DSM 6059</name>
    <dbReference type="NCBI Taxonomy" id="1123010"/>
    <lineage>
        <taxon>Bacteria</taxon>
        <taxon>Pseudomonadati</taxon>
        <taxon>Pseudomonadota</taxon>
        <taxon>Gammaproteobacteria</taxon>
        <taxon>Alteromonadales</taxon>
        <taxon>Pseudoalteromonadaceae</taxon>
        <taxon>Pseudoalteromonas</taxon>
    </lineage>
</organism>
<dbReference type="PANTHER" id="PTHR43047:SF72">
    <property type="entry name" value="OSMOSENSING HISTIDINE PROTEIN KINASE SLN1"/>
    <property type="match status" value="1"/>
</dbReference>
<dbReference type="SMART" id="SM00448">
    <property type="entry name" value="REC"/>
    <property type="match status" value="1"/>
</dbReference>
<dbReference type="RefSeq" id="WP_091987568.1">
    <property type="nucleotide sequence ID" value="NZ_FOLO01000034.1"/>
</dbReference>
<evidence type="ECO:0000259" key="8">
    <source>
        <dbReference type="PROSITE" id="PS50109"/>
    </source>
</evidence>
<name>A0A1I1PSK9_9GAMM</name>
<dbReference type="STRING" id="1123010.SAMN02745724_03574"/>
<dbReference type="Gene3D" id="3.30.450.20">
    <property type="entry name" value="PAS domain"/>
    <property type="match status" value="1"/>
</dbReference>
<keyword evidence="7" id="KW-0175">Coiled coil</keyword>
<dbReference type="InterPro" id="IPR000014">
    <property type="entry name" value="PAS"/>
</dbReference>
<keyword evidence="3 6" id="KW-0597">Phosphoprotein</keyword>
<dbReference type="GO" id="GO:0000155">
    <property type="term" value="F:phosphorelay sensor kinase activity"/>
    <property type="evidence" value="ECO:0007669"/>
    <property type="project" value="InterPro"/>
</dbReference>
<dbReference type="SUPFAM" id="SSF52172">
    <property type="entry name" value="CheY-like"/>
    <property type="match status" value="1"/>
</dbReference>
<dbReference type="EMBL" id="FOLO01000034">
    <property type="protein sequence ID" value="SFD12662.1"/>
    <property type="molecule type" value="Genomic_DNA"/>
</dbReference>
<dbReference type="Gene3D" id="3.40.50.2300">
    <property type="match status" value="1"/>
</dbReference>
<keyword evidence="5 10" id="KW-0418">Kinase</keyword>
<dbReference type="SUPFAM" id="SSF47384">
    <property type="entry name" value="Homodimeric domain of signal transducing histidine kinase"/>
    <property type="match status" value="1"/>
</dbReference>
<dbReference type="CDD" id="cd00082">
    <property type="entry name" value="HisKA"/>
    <property type="match status" value="1"/>
</dbReference>
<dbReference type="InterPro" id="IPR001789">
    <property type="entry name" value="Sig_transdc_resp-reg_receiver"/>
</dbReference>
<evidence type="ECO:0000259" key="9">
    <source>
        <dbReference type="PROSITE" id="PS50110"/>
    </source>
</evidence>
<evidence type="ECO:0000256" key="2">
    <source>
        <dbReference type="ARBA" id="ARBA00012438"/>
    </source>
</evidence>
<dbReference type="PANTHER" id="PTHR43047">
    <property type="entry name" value="TWO-COMPONENT HISTIDINE PROTEIN KINASE"/>
    <property type="match status" value="1"/>
</dbReference>
<feature type="modified residue" description="4-aspartylphosphate" evidence="6">
    <location>
        <position position="62"/>
    </location>
</feature>
<protein>
    <recommendedName>
        <fullName evidence="2">histidine kinase</fullName>
        <ecNumber evidence="2">2.7.13.3</ecNumber>
    </recommendedName>
</protein>
<dbReference type="Pfam" id="PF02518">
    <property type="entry name" value="HATPase_c"/>
    <property type="match status" value="1"/>
</dbReference>
<dbReference type="Pfam" id="PF00072">
    <property type="entry name" value="Response_reg"/>
    <property type="match status" value="1"/>
</dbReference>
<dbReference type="PROSITE" id="PS50109">
    <property type="entry name" value="HIS_KIN"/>
    <property type="match status" value="1"/>
</dbReference>
<sequence>MFSTSTEYKKNITVTVVEDSKAVRSLIVHLLVLKDFPVTEFEFPQQAFEHLVQHPPRILITDFNMPVINGLELVRMCQEKQIEMRTILVTSFGDKDTLLNAIHAQIDYFVEKPFDSNSFYLALDKVVELVQVELDNESLIEELSFKNRELKEQMLRLKSIFSGLNEAILLLNKNGTIEYLNEMCCIYFDKNTSDLINLDINQILPISNVHEAFSNEQGEIELNYTKKDNLTLILSCKYSKFTILGKVKYLVSLSDISNIRQRQEFLEEKSDILEAEINQRTKDLTFAKEEAERANASKSEFLANMSHELRTPMHAMISFTHLILKRCHLIRETDVRDKIKDFASSLELSGERLLVLLNNLLDMAKLESGQSNFNPKNQTIIKLIDQGIAELSMLGSEKNIRIKRISDDDISPWYDFPLVLQVLINLLSNAIKFSPEDSEIQVGFHKSFEKIGKRDADSKYEVLNIDVIDSGIGIPESELRLVFDKFTQSTATKTGAGGTGLGLSICKELITLHYGKIFAKNNPKHGTTFTFYIPIHKPHWCKL</sequence>
<feature type="domain" description="Histidine kinase" evidence="8">
    <location>
        <begin position="304"/>
        <end position="537"/>
    </location>
</feature>
<feature type="coiled-coil region" evidence="7">
    <location>
        <begin position="129"/>
        <end position="160"/>
    </location>
</feature>
<keyword evidence="4" id="KW-0808">Transferase</keyword>
<dbReference type="SUPFAM" id="SSF55785">
    <property type="entry name" value="PYP-like sensor domain (PAS domain)"/>
    <property type="match status" value="1"/>
</dbReference>
<dbReference type="InterPro" id="IPR003594">
    <property type="entry name" value="HATPase_dom"/>
</dbReference>
<comment type="catalytic activity">
    <reaction evidence="1">
        <text>ATP + protein L-histidine = ADP + protein N-phospho-L-histidine.</text>
        <dbReference type="EC" id="2.7.13.3"/>
    </reaction>
</comment>
<dbReference type="InterPro" id="IPR004358">
    <property type="entry name" value="Sig_transdc_His_kin-like_C"/>
</dbReference>
<keyword evidence="11" id="KW-1185">Reference proteome</keyword>
<gene>
    <name evidence="10" type="ORF">SAMN02745724_03574</name>
</gene>
<dbReference type="SMART" id="SM00388">
    <property type="entry name" value="HisKA"/>
    <property type="match status" value="1"/>
</dbReference>
<dbReference type="AlphaFoldDB" id="A0A1I1PSK9"/>
<proteinExistence type="predicted"/>
<dbReference type="OrthoDB" id="9770795at2"/>
<dbReference type="InterPro" id="IPR035965">
    <property type="entry name" value="PAS-like_dom_sf"/>
</dbReference>